<proteinExistence type="predicted"/>
<dbReference type="Gene3D" id="2.60.40.1250">
    <property type="entry name" value="Thiol:disulfide interchange protein DsbD, N-terminal domain"/>
    <property type="match status" value="1"/>
</dbReference>
<comment type="caution">
    <text evidence="2">The sequence shown here is derived from an EMBL/GenBank/DDBJ whole genome shotgun (WGS) entry which is preliminary data.</text>
</comment>
<dbReference type="Proteomes" id="UP000244174">
    <property type="component" value="Unassembled WGS sequence"/>
</dbReference>
<sequence>MSFFKQILITFLFLQLQTDFVALDNDLTEININDAYTEVIISFSIEPGYHIQSDKDVPENIIPSSIIFEPSSAFSISLQQLLVPAYDTIYLDKIPHEVISHEFQAKVQLRPLDSKKLTTEKLKGVLTYQACDNRKCYFPRDLKFEIAL</sequence>
<dbReference type="Pfam" id="PF11412">
    <property type="entry name" value="DsbD_N"/>
    <property type="match status" value="1"/>
</dbReference>
<dbReference type="InterPro" id="IPR028250">
    <property type="entry name" value="DsbDN"/>
</dbReference>
<dbReference type="OrthoDB" id="767251at2"/>
<name>A0A2T6AMU3_9FLAO</name>
<accession>A0A2T6AMU3</accession>
<dbReference type="RefSeq" id="WP_108171041.1">
    <property type="nucleotide sequence ID" value="NZ_QBKQ01000001.1"/>
</dbReference>
<keyword evidence="3" id="KW-1185">Reference proteome</keyword>
<feature type="domain" description="Thiol:disulfide interchange protein DsbD N-terminal" evidence="1">
    <location>
        <begin position="28"/>
        <end position="144"/>
    </location>
</feature>
<reference evidence="2 3" key="1">
    <citation type="submission" date="2018-04" db="EMBL/GenBank/DDBJ databases">
        <title>Genomic Encyclopedia of Archaeal and Bacterial Type Strains, Phase II (KMG-II): from individual species to whole genera.</title>
        <authorList>
            <person name="Goeker M."/>
        </authorList>
    </citation>
    <scope>NUCLEOTIDE SEQUENCE [LARGE SCALE GENOMIC DNA]</scope>
    <source>
        <strain evidence="2 3">DSM 23082</strain>
    </source>
</reference>
<evidence type="ECO:0000313" key="3">
    <source>
        <dbReference type="Proteomes" id="UP000244174"/>
    </source>
</evidence>
<dbReference type="EMBL" id="QBKQ01000001">
    <property type="protein sequence ID" value="PTX45149.1"/>
    <property type="molecule type" value="Genomic_DNA"/>
</dbReference>
<dbReference type="InterPro" id="IPR036929">
    <property type="entry name" value="DsbDN_sf"/>
</dbReference>
<dbReference type="AlphaFoldDB" id="A0A2T6AMU3"/>
<evidence type="ECO:0000313" key="2">
    <source>
        <dbReference type="EMBL" id="PTX45149.1"/>
    </source>
</evidence>
<evidence type="ECO:0000259" key="1">
    <source>
        <dbReference type="Pfam" id="PF11412"/>
    </source>
</evidence>
<organism evidence="2 3">
    <name type="scientific">Christiangramia gaetbulicola</name>
    <dbReference type="NCBI Taxonomy" id="703340"/>
    <lineage>
        <taxon>Bacteria</taxon>
        <taxon>Pseudomonadati</taxon>
        <taxon>Bacteroidota</taxon>
        <taxon>Flavobacteriia</taxon>
        <taxon>Flavobacteriales</taxon>
        <taxon>Flavobacteriaceae</taxon>
        <taxon>Christiangramia</taxon>
    </lineage>
</organism>
<protein>
    <submittedName>
        <fullName evidence="2">Disulfide bond corrector protein DsbC</fullName>
    </submittedName>
</protein>
<gene>
    <name evidence="2" type="ORF">C8P64_1140</name>
</gene>